<dbReference type="SUPFAM" id="SSF57997">
    <property type="entry name" value="Tropomyosin"/>
    <property type="match status" value="1"/>
</dbReference>
<feature type="compositionally biased region" description="Basic and acidic residues" evidence="2">
    <location>
        <begin position="469"/>
        <end position="496"/>
    </location>
</feature>
<accession>A0A1R2BCU4</accession>
<comment type="caution">
    <text evidence="3">The sequence shown here is derived from an EMBL/GenBank/DDBJ whole genome shotgun (WGS) entry which is preliminary data.</text>
</comment>
<feature type="region of interest" description="Disordered" evidence="2">
    <location>
        <begin position="392"/>
        <end position="435"/>
    </location>
</feature>
<evidence type="ECO:0008006" key="5">
    <source>
        <dbReference type="Google" id="ProtNLM"/>
    </source>
</evidence>
<keyword evidence="1" id="KW-0175">Coiled coil</keyword>
<dbReference type="OrthoDB" id="313604at2759"/>
<feature type="coiled-coil region" evidence="1">
    <location>
        <begin position="499"/>
        <end position="556"/>
    </location>
</feature>
<evidence type="ECO:0000256" key="1">
    <source>
        <dbReference type="SAM" id="Coils"/>
    </source>
</evidence>
<feature type="compositionally biased region" description="Polar residues" evidence="2">
    <location>
        <begin position="72"/>
        <end position="85"/>
    </location>
</feature>
<name>A0A1R2BCU4_9CILI</name>
<evidence type="ECO:0000313" key="3">
    <source>
        <dbReference type="EMBL" id="OMJ74602.1"/>
    </source>
</evidence>
<evidence type="ECO:0000313" key="4">
    <source>
        <dbReference type="Proteomes" id="UP000187209"/>
    </source>
</evidence>
<evidence type="ECO:0000256" key="2">
    <source>
        <dbReference type="SAM" id="MobiDB-lite"/>
    </source>
</evidence>
<keyword evidence="4" id="KW-1185">Reference proteome</keyword>
<dbReference type="Proteomes" id="UP000187209">
    <property type="component" value="Unassembled WGS sequence"/>
</dbReference>
<feature type="region of interest" description="Disordered" evidence="2">
    <location>
        <begin position="462"/>
        <end position="496"/>
    </location>
</feature>
<organism evidence="3 4">
    <name type="scientific">Stentor coeruleus</name>
    <dbReference type="NCBI Taxonomy" id="5963"/>
    <lineage>
        <taxon>Eukaryota</taxon>
        <taxon>Sar</taxon>
        <taxon>Alveolata</taxon>
        <taxon>Ciliophora</taxon>
        <taxon>Postciliodesmatophora</taxon>
        <taxon>Heterotrichea</taxon>
        <taxon>Heterotrichida</taxon>
        <taxon>Stentoridae</taxon>
        <taxon>Stentor</taxon>
    </lineage>
</organism>
<dbReference type="EMBL" id="MPUH01000740">
    <property type="protein sequence ID" value="OMJ74602.1"/>
    <property type="molecule type" value="Genomic_DNA"/>
</dbReference>
<gene>
    <name evidence="3" type="ORF">SteCoe_26420</name>
</gene>
<dbReference type="AlphaFoldDB" id="A0A1R2BCU4"/>
<proteinExistence type="predicted"/>
<feature type="region of interest" description="Disordered" evidence="2">
    <location>
        <begin position="61"/>
        <end position="102"/>
    </location>
</feature>
<protein>
    <recommendedName>
        <fullName evidence="5">Enkurin domain-containing protein</fullName>
    </recommendedName>
</protein>
<reference evidence="3 4" key="1">
    <citation type="submission" date="2016-11" db="EMBL/GenBank/DDBJ databases">
        <title>The macronuclear genome of Stentor coeruleus: a giant cell with tiny introns.</title>
        <authorList>
            <person name="Slabodnick M."/>
            <person name="Ruby J.G."/>
            <person name="Reiff S.B."/>
            <person name="Swart E.C."/>
            <person name="Gosai S."/>
            <person name="Prabakaran S."/>
            <person name="Witkowska E."/>
            <person name="Larue G.E."/>
            <person name="Fisher S."/>
            <person name="Freeman R.M."/>
            <person name="Gunawardena J."/>
            <person name="Chu W."/>
            <person name="Stover N.A."/>
            <person name="Gregory B.D."/>
            <person name="Nowacki M."/>
            <person name="Derisi J."/>
            <person name="Roy S.W."/>
            <person name="Marshall W.F."/>
            <person name="Sood P."/>
        </authorList>
    </citation>
    <scope>NUCLEOTIDE SEQUENCE [LARGE SCALE GENOMIC DNA]</scope>
    <source>
        <strain evidence="3">WM001</strain>
    </source>
</reference>
<sequence>MSKDPEKSVKAELNKHINSKLFQKFLVKEAAKIPEVTQVKKNPKPVLRKSPERIVRVGNEEFDEENRKSAMRQLNKSVSQRSSLRNLKEFSPAPQSRSPVRMNQVYDMNFSEGKSRHYDSPDALKPPWVKSEEPMKQNYFPVYTVDPLLLKQYEADKNNLIEELKITKERYEGIVKKKNDEIKRIQKILDTLKLQNSDLQEKLVISEENERKLGSLKAERDILDRKVHSLESDVENARRQLEYEKDNNENFKNQIEEVDRSGRTKTQDVERELRIAKDRNEELERQLMREKERFADMERKLNKSKDRNFAMQGEVTRAEEKIKRLENDLQETKERLSNESSQQLRETEILRRKIEDLTQGIMRKDRSEDLRKEFYDTKKDLTERFYQSQRELHDIRKDHSDSRHDDYQKDYSDYNRDYPNRRKTQDNRRDHWGNHRENLENYRNNMENHRENTENVVEMHRETSKKRIRDPNEFADRRSDPITWKNKDPSPKNQKADLHRGMENKLMSMQMDKQRLEDELAKIPPSARRIVHIKRKEEIEMELEILNANISSIKSRLRGYNAL</sequence>
<feature type="coiled-coil region" evidence="1">
    <location>
        <begin position="150"/>
        <end position="346"/>
    </location>
</feature>